<dbReference type="Gene3D" id="1.10.357.10">
    <property type="entry name" value="Tetracycline Repressor, domain 2"/>
    <property type="match status" value="1"/>
</dbReference>
<dbReference type="PROSITE" id="PS01081">
    <property type="entry name" value="HTH_TETR_1"/>
    <property type="match status" value="1"/>
</dbReference>
<dbReference type="InterPro" id="IPR009057">
    <property type="entry name" value="Homeodomain-like_sf"/>
</dbReference>
<evidence type="ECO:0000256" key="1">
    <source>
        <dbReference type="ARBA" id="ARBA00023125"/>
    </source>
</evidence>
<proteinExistence type="predicted"/>
<dbReference type="PRINTS" id="PR00455">
    <property type="entry name" value="HTHTETR"/>
</dbReference>
<dbReference type="GO" id="GO:0003677">
    <property type="term" value="F:DNA binding"/>
    <property type="evidence" value="ECO:0007669"/>
    <property type="project" value="UniProtKB-UniRule"/>
</dbReference>
<feature type="domain" description="HTH tetR-type" evidence="3">
    <location>
        <begin position="3"/>
        <end position="63"/>
    </location>
</feature>
<dbReference type="Pfam" id="PF00440">
    <property type="entry name" value="TetR_N"/>
    <property type="match status" value="1"/>
</dbReference>
<dbReference type="GO" id="GO:0006355">
    <property type="term" value="P:regulation of DNA-templated transcription"/>
    <property type="evidence" value="ECO:0007669"/>
    <property type="project" value="UniProtKB-ARBA"/>
</dbReference>
<gene>
    <name evidence="4" type="ORF">ABNN70_01145</name>
</gene>
<accession>A0AAU8IFU1</accession>
<feature type="DNA-binding region" description="H-T-H motif" evidence="2">
    <location>
        <begin position="26"/>
        <end position="45"/>
    </location>
</feature>
<dbReference type="Gene3D" id="1.10.10.60">
    <property type="entry name" value="Homeodomain-like"/>
    <property type="match status" value="1"/>
</dbReference>
<dbReference type="PANTHER" id="PTHR30328">
    <property type="entry name" value="TRANSCRIPTIONAL REPRESSOR"/>
    <property type="match status" value="1"/>
</dbReference>
<dbReference type="AlphaFoldDB" id="A0AAU8IFU1"/>
<dbReference type="InterPro" id="IPR001647">
    <property type="entry name" value="HTH_TetR"/>
</dbReference>
<sequence length="207" mass="24100">MDESKEKAILMAAVHEFAVKGFDQASTNQMARSAGVSKGLIFHYFESKEKLFEASVDYALKFTLKELDYENWHLTKHVIADIKQICETEFRFYKTYPDIYRFILSALIRPPKTLSEKMKKLFRELMDTTPAFVEQTIDRLDLKEGVDREVLKAVLVSHYEYYAKETLGYFKTHPGATFEEIMPYVDKLLAMLTMSLHGLVKNDEDLK</sequence>
<name>A0AAU8IFU1_9BACL</name>
<dbReference type="InterPro" id="IPR023772">
    <property type="entry name" value="DNA-bd_HTH_TetR-type_CS"/>
</dbReference>
<evidence type="ECO:0000256" key="2">
    <source>
        <dbReference type="PROSITE-ProRule" id="PRU00335"/>
    </source>
</evidence>
<dbReference type="SUPFAM" id="SSF48498">
    <property type="entry name" value="Tetracyclin repressor-like, C-terminal domain"/>
    <property type="match status" value="1"/>
</dbReference>
<dbReference type="PANTHER" id="PTHR30328:SF54">
    <property type="entry name" value="HTH-TYPE TRANSCRIPTIONAL REPRESSOR SCO4008"/>
    <property type="match status" value="1"/>
</dbReference>
<reference evidence="4" key="1">
    <citation type="submission" date="2024-06" db="EMBL/GenBank/DDBJ databases">
        <authorList>
            <person name="Fan A."/>
            <person name="Zhang F.Y."/>
            <person name="Zhang L."/>
        </authorList>
    </citation>
    <scope>NUCLEOTIDE SEQUENCE</scope>
    <source>
        <strain evidence="4">Y61</strain>
    </source>
</reference>
<dbReference type="EMBL" id="CP159510">
    <property type="protein sequence ID" value="XCJ17186.1"/>
    <property type="molecule type" value="Genomic_DNA"/>
</dbReference>
<organism evidence="4">
    <name type="scientific">Sporolactobacillus sp. Y61</name>
    <dbReference type="NCBI Taxonomy" id="3160863"/>
    <lineage>
        <taxon>Bacteria</taxon>
        <taxon>Bacillati</taxon>
        <taxon>Bacillota</taxon>
        <taxon>Bacilli</taxon>
        <taxon>Bacillales</taxon>
        <taxon>Sporolactobacillaceae</taxon>
        <taxon>Sporolactobacillus</taxon>
    </lineage>
</organism>
<dbReference type="InterPro" id="IPR050109">
    <property type="entry name" value="HTH-type_TetR-like_transc_reg"/>
</dbReference>
<dbReference type="SUPFAM" id="SSF46689">
    <property type="entry name" value="Homeodomain-like"/>
    <property type="match status" value="1"/>
</dbReference>
<evidence type="ECO:0000259" key="3">
    <source>
        <dbReference type="PROSITE" id="PS50977"/>
    </source>
</evidence>
<keyword evidence="1 2" id="KW-0238">DNA-binding</keyword>
<dbReference type="RefSeq" id="WP_353948484.1">
    <property type="nucleotide sequence ID" value="NZ_CP159510.1"/>
</dbReference>
<protein>
    <submittedName>
        <fullName evidence="4">TetR/AcrR family transcriptional regulator</fullName>
    </submittedName>
</protein>
<dbReference type="InterPro" id="IPR036271">
    <property type="entry name" value="Tet_transcr_reg_TetR-rel_C_sf"/>
</dbReference>
<evidence type="ECO:0000313" key="4">
    <source>
        <dbReference type="EMBL" id="XCJ17186.1"/>
    </source>
</evidence>
<dbReference type="PROSITE" id="PS50977">
    <property type="entry name" value="HTH_TETR_2"/>
    <property type="match status" value="1"/>
</dbReference>